<proteinExistence type="predicted"/>
<accession>A0A2P5ATB0</accession>
<evidence type="ECO:0000313" key="2">
    <source>
        <dbReference type="Proteomes" id="UP000237105"/>
    </source>
</evidence>
<dbReference type="AlphaFoldDB" id="A0A2P5ATB0"/>
<reference evidence="2" key="1">
    <citation type="submission" date="2016-06" db="EMBL/GenBank/DDBJ databases">
        <title>Parallel loss of symbiosis genes in relatives of nitrogen-fixing non-legume Parasponia.</title>
        <authorList>
            <person name="Van Velzen R."/>
            <person name="Holmer R."/>
            <person name="Bu F."/>
            <person name="Rutten L."/>
            <person name="Van Zeijl A."/>
            <person name="Liu W."/>
            <person name="Santuari L."/>
            <person name="Cao Q."/>
            <person name="Sharma T."/>
            <person name="Shen D."/>
            <person name="Roswanjaya Y."/>
            <person name="Wardhani T."/>
            <person name="Kalhor M.S."/>
            <person name="Jansen J."/>
            <person name="Van den Hoogen J."/>
            <person name="Gungor B."/>
            <person name="Hartog M."/>
            <person name="Hontelez J."/>
            <person name="Verver J."/>
            <person name="Yang W.-C."/>
            <person name="Schijlen E."/>
            <person name="Repin R."/>
            <person name="Schilthuizen M."/>
            <person name="Schranz E."/>
            <person name="Heidstra R."/>
            <person name="Miyata K."/>
            <person name="Fedorova E."/>
            <person name="Kohlen W."/>
            <person name="Bisseling T."/>
            <person name="Smit S."/>
            <person name="Geurts R."/>
        </authorList>
    </citation>
    <scope>NUCLEOTIDE SEQUENCE [LARGE SCALE GENOMIC DNA]</scope>
    <source>
        <strain evidence="2">cv. WU1-14</strain>
    </source>
</reference>
<comment type="caution">
    <text evidence="1">The sequence shown here is derived from an EMBL/GenBank/DDBJ whole genome shotgun (WGS) entry which is preliminary data.</text>
</comment>
<protein>
    <submittedName>
        <fullName evidence="1">Uncharacterized protein</fullName>
    </submittedName>
</protein>
<evidence type="ECO:0000313" key="1">
    <source>
        <dbReference type="EMBL" id="PON39774.1"/>
    </source>
</evidence>
<organism evidence="1 2">
    <name type="scientific">Parasponia andersonii</name>
    <name type="common">Sponia andersonii</name>
    <dbReference type="NCBI Taxonomy" id="3476"/>
    <lineage>
        <taxon>Eukaryota</taxon>
        <taxon>Viridiplantae</taxon>
        <taxon>Streptophyta</taxon>
        <taxon>Embryophyta</taxon>
        <taxon>Tracheophyta</taxon>
        <taxon>Spermatophyta</taxon>
        <taxon>Magnoliopsida</taxon>
        <taxon>eudicotyledons</taxon>
        <taxon>Gunneridae</taxon>
        <taxon>Pentapetalae</taxon>
        <taxon>rosids</taxon>
        <taxon>fabids</taxon>
        <taxon>Rosales</taxon>
        <taxon>Cannabaceae</taxon>
        <taxon>Parasponia</taxon>
    </lineage>
</organism>
<name>A0A2P5ATB0_PARAD</name>
<dbReference type="Proteomes" id="UP000237105">
    <property type="component" value="Unassembled WGS sequence"/>
</dbReference>
<gene>
    <name evidence="1" type="ORF">PanWU01x14_302810</name>
</gene>
<keyword evidence="2" id="KW-1185">Reference proteome</keyword>
<dbReference type="EMBL" id="JXTB01000456">
    <property type="protein sequence ID" value="PON39774.1"/>
    <property type="molecule type" value="Genomic_DNA"/>
</dbReference>
<sequence>MSSRLGKLSKELRLLALSGQPKVQPSSLWYVERSTVLATVFCSRNQ</sequence>